<evidence type="ECO:0000256" key="4">
    <source>
        <dbReference type="SAM" id="MobiDB-lite"/>
    </source>
</evidence>
<accession>A0A6G9JUK8</accession>
<keyword evidence="6" id="KW-0282">Flagellum</keyword>
<feature type="region of interest" description="Disordered" evidence="4">
    <location>
        <begin position="102"/>
        <end position="123"/>
    </location>
</feature>
<evidence type="ECO:0000313" key="6">
    <source>
        <dbReference type="EMBL" id="QIQ41692.1"/>
    </source>
</evidence>
<organism evidence="6 7">
    <name type="scientific">Buchnera aphidicola</name>
    <name type="common">Microlophium carnosum</name>
    <dbReference type="NCBI Taxonomy" id="2708354"/>
    <lineage>
        <taxon>Bacteria</taxon>
        <taxon>Pseudomonadati</taxon>
        <taxon>Pseudomonadota</taxon>
        <taxon>Gammaproteobacteria</taxon>
        <taxon>Enterobacterales</taxon>
        <taxon>Erwiniaceae</taxon>
        <taxon>Buchnera</taxon>
    </lineage>
</organism>
<dbReference type="Gene3D" id="3.30.750.140">
    <property type="match status" value="1"/>
</dbReference>
<dbReference type="EMBL" id="CP048747">
    <property type="protein sequence ID" value="QIQ41692.1"/>
    <property type="molecule type" value="Genomic_DNA"/>
</dbReference>
<dbReference type="PRINTS" id="PR01007">
    <property type="entry name" value="FLGHOOKFLIK"/>
</dbReference>
<keyword evidence="6" id="KW-0969">Cilium</keyword>
<dbReference type="PANTHER" id="PTHR37533:SF2">
    <property type="entry name" value="FLAGELLAR HOOK-LENGTH CONTROL PROTEIN"/>
    <property type="match status" value="1"/>
</dbReference>
<dbReference type="AlphaFoldDB" id="A0A6G9JUK8"/>
<comment type="function">
    <text evidence="1">Controls the length of the flagellar hook.</text>
</comment>
<feature type="domain" description="Flagellar hook-length control protein-like C-terminal" evidence="5">
    <location>
        <begin position="263"/>
        <end position="335"/>
    </location>
</feature>
<proteinExistence type="inferred from homology"/>
<dbReference type="InterPro" id="IPR001635">
    <property type="entry name" value="Flag_hook_Flik"/>
</dbReference>
<sequence>MLEMIFNVASQNNASFNKNNNFFDVLYETGLSKSIFNELNKHLLSKKIEFDDVFNKEKKDDDKSILCSNFVINNLLNFLSVKDVGCNLKDVNNIEDDKIQKKRIDKDQNTPSNSIDSLKNRKNDNIKKNKKKIEVLKIDSSPNKLIKNKNTYNHIRELNNINIRNNVYSKKINHKFFQKKISMSNINKNNIKCVEDAKKIIVPTDIKKNKNVLFTSKYENVINRGSSLKVFNQPKDMKLCIEPLFSNDSSNSIKWKKLISQKILLSISNKFNEVEIHLKPEYLGSIHVVINMKNNAATLKLISKYNEVRMFLDDYMPFLRDSLTKNGIKLEEFKICSSLKNNKLKIYKNSFYKNMHRTDNFKKMLNIYEKKTDFTKYKLIDICV</sequence>
<reference evidence="6 7" key="1">
    <citation type="submission" date="2020-04" db="EMBL/GenBank/DDBJ databases">
        <title>Parallel evolution in the integration of a co-obligate aphid symbiosis.</title>
        <authorList>
            <person name="Monnin D."/>
            <person name="Jackson R."/>
            <person name="Kiers E.T."/>
            <person name="Bunker M."/>
            <person name="Ellers J."/>
            <person name="Henry L.M."/>
        </authorList>
    </citation>
    <scope>NUCLEOTIDE SEQUENCE [LARGE SCALE GENOMIC DNA]</scope>
    <source>
        <strain evidence="6">MCAR-56B</strain>
    </source>
</reference>
<dbReference type="InterPro" id="IPR052563">
    <property type="entry name" value="FliK"/>
</dbReference>
<evidence type="ECO:0000259" key="5">
    <source>
        <dbReference type="Pfam" id="PF02120"/>
    </source>
</evidence>
<dbReference type="InterPro" id="IPR038610">
    <property type="entry name" value="FliK-like_C_sf"/>
</dbReference>
<dbReference type="InterPro" id="IPR021136">
    <property type="entry name" value="Flagellar_hook_control-like_C"/>
</dbReference>
<keyword evidence="3" id="KW-1005">Bacterial flagellum biogenesis</keyword>
<dbReference type="CDD" id="cd17470">
    <property type="entry name" value="T3SS_Flik_C"/>
    <property type="match status" value="1"/>
</dbReference>
<evidence type="ECO:0000256" key="2">
    <source>
        <dbReference type="ARBA" id="ARBA00009149"/>
    </source>
</evidence>
<gene>
    <name evidence="6" type="ORF">G4A98_00385</name>
</gene>
<dbReference type="PANTHER" id="PTHR37533">
    <property type="entry name" value="FLAGELLAR HOOK-LENGTH CONTROL PROTEIN"/>
    <property type="match status" value="1"/>
</dbReference>
<keyword evidence="6" id="KW-0966">Cell projection</keyword>
<evidence type="ECO:0000256" key="3">
    <source>
        <dbReference type="ARBA" id="ARBA00022795"/>
    </source>
</evidence>
<evidence type="ECO:0000313" key="7">
    <source>
        <dbReference type="Proteomes" id="UP000503183"/>
    </source>
</evidence>
<evidence type="ECO:0000256" key="1">
    <source>
        <dbReference type="ARBA" id="ARBA00003944"/>
    </source>
</evidence>
<name>A0A6G9JUK8_9GAMM</name>
<protein>
    <submittedName>
        <fullName evidence="6">Flagellar hook-length control protein FliK</fullName>
    </submittedName>
</protein>
<dbReference type="Pfam" id="PF02120">
    <property type="entry name" value="Flg_hook"/>
    <property type="match status" value="1"/>
</dbReference>
<dbReference type="GO" id="GO:0009424">
    <property type="term" value="C:bacterial-type flagellum hook"/>
    <property type="evidence" value="ECO:0007669"/>
    <property type="project" value="InterPro"/>
</dbReference>
<dbReference type="Proteomes" id="UP000503183">
    <property type="component" value="Chromosome"/>
</dbReference>
<dbReference type="GO" id="GO:0044780">
    <property type="term" value="P:bacterial-type flagellum assembly"/>
    <property type="evidence" value="ECO:0007669"/>
    <property type="project" value="InterPro"/>
</dbReference>
<comment type="similarity">
    <text evidence="2">Belongs to the FliK family.</text>
</comment>